<evidence type="ECO:0000313" key="2">
    <source>
        <dbReference type="EMBL" id="MFC1417507.1"/>
    </source>
</evidence>
<organism evidence="2 3">
    <name type="scientific">Streptacidiphilus cavernicola</name>
    <dbReference type="NCBI Taxonomy" id="3342716"/>
    <lineage>
        <taxon>Bacteria</taxon>
        <taxon>Bacillati</taxon>
        <taxon>Actinomycetota</taxon>
        <taxon>Actinomycetes</taxon>
        <taxon>Kitasatosporales</taxon>
        <taxon>Streptomycetaceae</taxon>
        <taxon>Streptacidiphilus</taxon>
    </lineage>
</organism>
<feature type="transmembrane region" description="Helical" evidence="1">
    <location>
        <begin position="126"/>
        <end position="146"/>
    </location>
</feature>
<feature type="transmembrane region" description="Helical" evidence="1">
    <location>
        <begin position="32"/>
        <end position="49"/>
    </location>
</feature>
<sequence>MAMIQPPYPRIRDAAVRALRRAAAAFLTGRRVAFAGGLVTLLMVLLFGLDPMLFWVTSHHGYLLVPSALGVPFLLPGFRFVPFADQGWTALGCEDFAALLLVGTVARTLARHRRGYPSSGRLHRLLVGWGALILGGAVSGAFRGLVVARTVQGGPLAYFGYPALGAGFGALWCLLLGWIPGLAAVFAVLPTAAVDRAREWWVESGRLVLVYLVEPAAEQIRSWRGGGRAELSVRRLEPLHDENHRAAGNAAP</sequence>
<dbReference type="RefSeq" id="WP_380535662.1">
    <property type="nucleotide sequence ID" value="NZ_JBHFAB010000007.1"/>
</dbReference>
<keyword evidence="1" id="KW-0472">Membrane</keyword>
<accession>A0ABV6VUT1</accession>
<protein>
    <submittedName>
        <fullName evidence="2">Uncharacterized protein</fullName>
    </submittedName>
</protein>
<feature type="transmembrane region" description="Helical" evidence="1">
    <location>
        <begin position="166"/>
        <end position="189"/>
    </location>
</feature>
<reference evidence="2 3" key="1">
    <citation type="submission" date="2024-09" db="EMBL/GenBank/DDBJ databases">
        <authorList>
            <person name="Lee S.D."/>
        </authorList>
    </citation>
    <scope>NUCLEOTIDE SEQUENCE [LARGE SCALE GENOMIC DNA]</scope>
    <source>
        <strain evidence="2 3">N8-3</strain>
    </source>
</reference>
<gene>
    <name evidence="2" type="ORF">ACEZDE_12705</name>
</gene>
<evidence type="ECO:0000313" key="3">
    <source>
        <dbReference type="Proteomes" id="UP001592531"/>
    </source>
</evidence>
<comment type="caution">
    <text evidence="2">The sequence shown here is derived from an EMBL/GenBank/DDBJ whole genome shotgun (WGS) entry which is preliminary data.</text>
</comment>
<keyword evidence="1" id="KW-1133">Transmembrane helix</keyword>
<dbReference type="Proteomes" id="UP001592531">
    <property type="component" value="Unassembled WGS sequence"/>
</dbReference>
<proteinExistence type="predicted"/>
<dbReference type="EMBL" id="JBHFAB010000007">
    <property type="protein sequence ID" value="MFC1417507.1"/>
    <property type="molecule type" value="Genomic_DNA"/>
</dbReference>
<keyword evidence="3" id="KW-1185">Reference proteome</keyword>
<keyword evidence="1" id="KW-0812">Transmembrane</keyword>
<name>A0ABV6VUT1_9ACTN</name>
<feature type="transmembrane region" description="Helical" evidence="1">
    <location>
        <begin position="87"/>
        <end position="106"/>
    </location>
</feature>
<evidence type="ECO:0000256" key="1">
    <source>
        <dbReference type="SAM" id="Phobius"/>
    </source>
</evidence>